<protein>
    <submittedName>
        <fullName evidence="1">Fatty-acid--CoA ligase</fullName>
    </submittedName>
</protein>
<dbReference type="GO" id="GO:0016874">
    <property type="term" value="F:ligase activity"/>
    <property type="evidence" value="ECO:0007669"/>
    <property type="project" value="UniProtKB-KW"/>
</dbReference>
<keyword evidence="1" id="KW-0436">Ligase</keyword>
<name>A0ABS5REU6_9MYCO</name>
<dbReference type="Proteomes" id="UP001519535">
    <property type="component" value="Unassembled WGS sequence"/>
</dbReference>
<proteinExistence type="predicted"/>
<organism evidence="1 2">
    <name type="scientific">Mycolicibacter acidiphilus</name>
    <dbReference type="NCBI Taxonomy" id="2835306"/>
    <lineage>
        <taxon>Bacteria</taxon>
        <taxon>Bacillati</taxon>
        <taxon>Actinomycetota</taxon>
        <taxon>Actinomycetes</taxon>
        <taxon>Mycobacteriales</taxon>
        <taxon>Mycobacteriaceae</taxon>
        <taxon>Mycolicibacter</taxon>
    </lineage>
</organism>
<evidence type="ECO:0000313" key="2">
    <source>
        <dbReference type="Proteomes" id="UP001519535"/>
    </source>
</evidence>
<gene>
    <name evidence="1" type="ORF">KIH27_03880</name>
</gene>
<reference evidence="1 2" key="1">
    <citation type="submission" date="2021-05" db="EMBL/GenBank/DDBJ databases">
        <title>Mycobacterium acidophilum sp. nov., an extremely acid-tolerant member of the genus Mycobacterium.</title>
        <authorList>
            <person name="Xia J."/>
        </authorList>
    </citation>
    <scope>NUCLEOTIDE SEQUENCE [LARGE SCALE GENOMIC DNA]</scope>
    <source>
        <strain evidence="1 2">M1</strain>
    </source>
</reference>
<dbReference type="EMBL" id="JAHCLR010000004">
    <property type="protein sequence ID" value="MBS9532724.1"/>
    <property type="molecule type" value="Genomic_DNA"/>
</dbReference>
<comment type="caution">
    <text evidence="1">The sequence shown here is derived from an EMBL/GenBank/DDBJ whole genome shotgun (WGS) entry which is preliminary data.</text>
</comment>
<keyword evidence="2" id="KW-1185">Reference proteome</keyword>
<sequence>MLHSLVLATDYRVADAERMWSLIVGGRSPLTAIGAHHAVFYESIHEPGRVLVTLGIRNSVSVKELLRSPALFEWFDLAGVNDVPAIFAGEVLEKIDMVPRGADRSPTGVIVGVVSSVDDVSDLMDNVHSRLDRFRTAGVRKLWVYNAFDDEREVMTLLELDSLADAQHWIDRPDAAAEWMPTAGVGVYPSPFIGKLAHIAAFDEAQ</sequence>
<evidence type="ECO:0000313" key="1">
    <source>
        <dbReference type="EMBL" id="MBS9532724.1"/>
    </source>
</evidence>
<accession>A0ABS5REU6</accession>